<dbReference type="AlphaFoldDB" id="A0A0C3DNI7"/>
<evidence type="ECO:0000313" key="1">
    <source>
        <dbReference type="EMBL" id="KIM62220.1"/>
    </source>
</evidence>
<accession>A0A0C3DNI7</accession>
<protein>
    <submittedName>
        <fullName evidence="1">Uncharacterized protein</fullName>
    </submittedName>
</protein>
<sequence>MNKPSGRQQLVCCITASDSCKHQHIYLSFRGVPVSTHHCLTTISTRVRLPQSSFQSSARSLLSQHISQPSLNNRLEYRAGGGISSCQDSLTL</sequence>
<dbReference type="InParanoid" id="A0A0C3DNI7"/>
<keyword evidence="2" id="KW-1185">Reference proteome</keyword>
<organism evidence="1 2">
    <name type="scientific">Scleroderma citrinum Foug A</name>
    <dbReference type="NCBI Taxonomy" id="1036808"/>
    <lineage>
        <taxon>Eukaryota</taxon>
        <taxon>Fungi</taxon>
        <taxon>Dikarya</taxon>
        <taxon>Basidiomycota</taxon>
        <taxon>Agaricomycotina</taxon>
        <taxon>Agaricomycetes</taxon>
        <taxon>Agaricomycetidae</taxon>
        <taxon>Boletales</taxon>
        <taxon>Sclerodermatineae</taxon>
        <taxon>Sclerodermataceae</taxon>
        <taxon>Scleroderma</taxon>
    </lineage>
</organism>
<dbReference type="EMBL" id="KN822044">
    <property type="protein sequence ID" value="KIM62220.1"/>
    <property type="molecule type" value="Genomic_DNA"/>
</dbReference>
<dbReference type="Proteomes" id="UP000053989">
    <property type="component" value="Unassembled WGS sequence"/>
</dbReference>
<proteinExistence type="predicted"/>
<gene>
    <name evidence="1" type="ORF">SCLCIDRAFT_838963</name>
</gene>
<evidence type="ECO:0000313" key="2">
    <source>
        <dbReference type="Proteomes" id="UP000053989"/>
    </source>
</evidence>
<reference evidence="2" key="2">
    <citation type="submission" date="2015-01" db="EMBL/GenBank/DDBJ databases">
        <title>Evolutionary Origins and Diversification of the Mycorrhizal Mutualists.</title>
        <authorList>
            <consortium name="DOE Joint Genome Institute"/>
            <consortium name="Mycorrhizal Genomics Consortium"/>
            <person name="Kohler A."/>
            <person name="Kuo A."/>
            <person name="Nagy L.G."/>
            <person name="Floudas D."/>
            <person name="Copeland A."/>
            <person name="Barry K.W."/>
            <person name="Cichocki N."/>
            <person name="Veneault-Fourrey C."/>
            <person name="LaButti K."/>
            <person name="Lindquist E.A."/>
            <person name="Lipzen A."/>
            <person name="Lundell T."/>
            <person name="Morin E."/>
            <person name="Murat C."/>
            <person name="Riley R."/>
            <person name="Ohm R."/>
            <person name="Sun H."/>
            <person name="Tunlid A."/>
            <person name="Henrissat B."/>
            <person name="Grigoriev I.V."/>
            <person name="Hibbett D.S."/>
            <person name="Martin F."/>
        </authorList>
    </citation>
    <scope>NUCLEOTIDE SEQUENCE [LARGE SCALE GENOMIC DNA]</scope>
    <source>
        <strain evidence="2">Foug A</strain>
    </source>
</reference>
<name>A0A0C3DNI7_9AGAM</name>
<dbReference type="HOGENOM" id="CLU_2414583_0_0_1"/>
<reference evidence="1 2" key="1">
    <citation type="submission" date="2014-04" db="EMBL/GenBank/DDBJ databases">
        <authorList>
            <consortium name="DOE Joint Genome Institute"/>
            <person name="Kuo A."/>
            <person name="Kohler A."/>
            <person name="Nagy L.G."/>
            <person name="Floudas D."/>
            <person name="Copeland A."/>
            <person name="Barry K.W."/>
            <person name="Cichocki N."/>
            <person name="Veneault-Fourrey C."/>
            <person name="LaButti K."/>
            <person name="Lindquist E.A."/>
            <person name="Lipzen A."/>
            <person name="Lundell T."/>
            <person name="Morin E."/>
            <person name="Murat C."/>
            <person name="Sun H."/>
            <person name="Tunlid A."/>
            <person name="Henrissat B."/>
            <person name="Grigoriev I.V."/>
            <person name="Hibbett D.S."/>
            <person name="Martin F."/>
            <person name="Nordberg H.P."/>
            <person name="Cantor M.N."/>
            <person name="Hua S.X."/>
        </authorList>
    </citation>
    <scope>NUCLEOTIDE SEQUENCE [LARGE SCALE GENOMIC DNA]</scope>
    <source>
        <strain evidence="1 2">Foug A</strain>
    </source>
</reference>